<organism evidence="9 10">
    <name type="scientific">Photinus pyralis</name>
    <name type="common">Common eastern firefly</name>
    <name type="synonym">Lampyris pyralis</name>
    <dbReference type="NCBI Taxonomy" id="7054"/>
    <lineage>
        <taxon>Eukaryota</taxon>
        <taxon>Metazoa</taxon>
        <taxon>Ecdysozoa</taxon>
        <taxon>Arthropoda</taxon>
        <taxon>Hexapoda</taxon>
        <taxon>Insecta</taxon>
        <taxon>Pterygota</taxon>
        <taxon>Neoptera</taxon>
        <taxon>Endopterygota</taxon>
        <taxon>Coleoptera</taxon>
        <taxon>Polyphaga</taxon>
        <taxon>Elateriformia</taxon>
        <taxon>Elateroidea</taxon>
        <taxon>Lampyridae</taxon>
        <taxon>Lampyrinae</taxon>
        <taxon>Photinus</taxon>
    </lineage>
</organism>
<proteinExistence type="inferred from homology"/>
<feature type="domain" description="Adenosine deaminase" evidence="8">
    <location>
        <begin position="12"/>
        <end position="325"/>
    </location>
</feature>
<evidence type="ECO:0000259" key="8">
    <source>
        <dbReference type="Pfam" id="PF00962"/>
    </source>
</evidence>
<name>A0A5N4B2D6_PHOPY</name>
<keyword evidence="3" id="KW-0479">Metal-binding</keyword>
<dbReference type="PANTHER" id="PTHR11409">
    <property type="entry name" value="ADENOSINE DEAMINASE"/>
    <property type="match status" value="1"/>
</dbReference>
<evidence type="ECO:0000256" key="2">
    <source>
        <dbReference type="ARBA" id="ARBA00006676"/>
    </source>
</evidence>
<dbReference type="InterPro" id="IPR001365">
    <property type="entry name" value="A_deaminase_dom"/>
</dbReference>
<dbReference type="Proteomes" id="UP000327044">
    <property type="component" value="Unassembled WGS sequence"/>
</dbReference>
<evidence type="ECO:0000313" key="10">
    <source>
        <dbReference type="Proteomes" id="UP000327044"/>
    </source>
</evidence>
<dbReference type="Pfam" id="PF00962">
    <property type="entry name" value="A_deaminase"/>
    <property type="match status" value="1"/>
</dbReference>
<dbReference type="InterPro" id="IPR032466">
    <property type="entry name" value="Metal_Hydrolase"/>
</dbReference>
<evidence type="ECO:0000256" key="1">
    <source>
        <dbReference type="ARBA" id="ARBA00001947"/>
    </source>
</evidence>
<keyword evidence="10" id="KW-1185">Reference proteome</keyword>
<protein>
    <recommendedName>
        <fullName evidence="8">Adenosine deaminase domain-containing protein</fullName>
    </recommendedName>
</protein>
<keyword evidence="6" id="KW-0546">Nucleotide metabolism</keyword>
<keyword evidence="5" id="KW-0862">Zinc</keyword>
<dbReference type="GO" id="GO:0046872">
    <property type="term" value="F:metal ion binding"/>
    <property type="evidence" value="ECO:0007669"/>
    <property type="project" value="UniProtKB-KW"/>
</dbReference>
<dbReference type="SUPFAM" id="SSF51556">
    <property type="entry name" value="Metallo-dependent hydrolases"/>
    <property type="match status" value="1"/>
</dbReference>
<dbReference type="FunCoup" id="A0A5N4B2D6">
    <property type="interactions" value="1209"/>
</dbReference>
<dbReference type="EMBL" id="VVIM01000001">
    <property type="protein sequence ID" value="KAB0803688.1"/>
    <property type="molecule type" value="Genomic_DNA"/>
</dbReference>
<evidence type="ECO:0000313" key="9">
    <source>
        <dbReference type="EMBL" id="KAB0803688.1"/>
    </source>
</evidence>
<keyword evidence="4" id="KW-0378">Hydrolase</keyword>
<accession>A0A5N4B2D6</accession>
<comment type="similarity">
    <text evidence="2">Belongs to the metallo-dependent hydrolases superfamily. Adenosine and AMP deaminases family.</text>
</comment>
<evidence type="ECO:0000256" key="4">
    <source>
        <dbReference type="ARBA" id="ARBA00022801"/>
    </source>
</evidence>
<dbReference type="OrthoDB" id="272271at2759"/>
<dbReference type="GO" id="GO:0006154">
    <property type="term" value="P:adenosine catabolic process"/>
    <property type="evidence" value="ECO:0007669"/>
    <property type="project" value="TreeGrafter"/>
</dbReference>
<dbReference type="GO" id="GO:0009117">
    <property type="term" value="P:nucleotide metabolic process"/>
    <property type="evidence" value="ECO:0007669"/>
    <property type="project" value="UniProtKB-KW"/>
</dbReference>
<dbReference type="PANTHER" id="PTHR11409:SF42">
    <property type="entry name" value="ADENOSINE DEAMINASE-LIKE PROTEIN"/>
    <property type="match status" value="1"/>
</dbReference>
<dbReference type="InParanoid" id="A0A5N4B2D6"/>
<sequence length="339" mass="39233">MTTLLEFCQRLPKIELHAHLNGSLSERTLRILNVSEHNINLYQLLHKQSNAEERLRLAFSLFKVAHDATNTIDAVCTATKHVIEEYYRDNVIYLELRTTPREESAMSRKEYIEAVIKAITDQNLVVVKLLLSINRTHSLDESNESLETILEMHKLYPNIIKGLDLSGSPYSGHFYKDMFERARQQKLKITLHCAEIVNNEEVNTILQFKPDRIGHGTTLHTKYGGSQTNWELYNNLKIPLECCLTSNVLSGTVKSFKEHHVAEWIKHELPFSINTDDKGIFSTNLSNEYYLMGEAFNLSKEYIFNCNYKAIDYSFASDEEKEQIKGILTQWKSAQYTLF</sequence>
<comment type="caution">
    <text evidence="9">The sequence shown here is derived from an EMBL/GenBank/DDBJ whole genome shotgun (WGS) entry which is preliminary data.</text>
</comment>
<reference evidence="9 10" key="1">
    <citation type="journal article" date="2018" name="Elife">
        <title>Firefly genomes illuminate parallel origins of bioluminescence in beetles.</title>
        <authorList>
            <person name="Fallon T.R."/>
            <person name="Lower S.E."/>
            <person name="Chang C.H."/>
            <person name="Bessho-Uehara M."/>
            <person name="Martin G.J."/>
            <person name="Bewick A.J."/>
            <person name="Behringer M."/>
            <person name="Debat H.J."/>
            <person name="Wong I."/>
            <person name="Day J.C."/>
            <person name="Suvorov A."/>
            <person name="Silva C.J."/>
            <person name="Stanger-Hall K.F."/>
            <person name="Hall D.W."/>
            <person name="Schmitz R.J."/>
            <person name="Nelson D.R."/>
            <person name="Lewis S.M."/>
            <person name="Shigenobu S."/>
            <person name="Bybee S.M."/>
            <person name="Larracuente A.M."/>
            <person name="Oba Y."/>
            <person name="Weng J.K."/>
        </authorList>
    </citation>
    <scope>NUCLEOTIDE SEQUENCE [LARGE SCALE GENOMIC DNA]</scope>
    <source>
        <strain evidence="9">1611_PpyrPB1</strain>
        <tissue evidence="9">Whole body</tissue>
    </source>
</reference>
<dbReference type="GO" id="GO:0046103">
    <property type="term" value="P:inosine biosynthetic process"/>
    <property type="evidence" value="ECO:0007669"/>
    <property type="project" value="TreeGrafter"/>
</dbReference>
<evidence type="ECO:0000256" key="6">
    <source>
        <dbReference type="ARBA" id="ARBA00023080"/>
    </source>
</evidence>
<dbReference type="GO" id="GO:0004000">
    <property type="term" value="F:adenosine deaminase activity"/>
    <property type="evidence" value="ECO:0007669"/>
    <property type="project" value="TreeGrafter"/>
</dbReference>
<dbReference type="InterPro" id="IPR006330">
    <property type="entry name" value="Ado/ade_deaminase"/>
</dbReference>
<gene>
    <name evidence="9" type="ORF">PPYR_00658</name>
</gene>
<dbReference type="AlphaFoldDB" id="A0A5N4B2D6"/>
<comment type="catalytic activity">
    <reaction evidence="7">
        <text>N(6)-methyl-AMP + H2O + H(+) = IMP + methylamine</text>
        <dbReference type="Rhea" id="RHEA:16001"/>
        <dbReference type="ChEBI" id="CHEBI:15377"/>
        <dbReference type="ChEBI" id="CHEBI:15378"/>
        <dbReference type="ChEBI" id="CHEBI:58053"/>
        <dbReference type="ChEBI" id="CHEBI:59338"/>
        <dbReference type="ChEBI" id="CHEBI:144842"/>
    </reaction>
    <physiologicalReaction direction="left-to-right" evidence="7">
        <dbReference type="Rhea" id="RHEA:16002"/>
    </physiologicalReaction>
</comment>
<evidence type="ECO:0000256" key="7">
    <source>
        <dbReference type="ARBA" id="ARBA00048787"/>
    </source>
</evidence>
<dbReference type="Gene3D" id="3.20.20.140">
    <property type="entry name" value="Metal-dependent hydrolases"/>
    <property type="match status" value="1"/>
</dbReference>
<evidence type="ECO:0000256" key="3">
    <source>
        <dbReference type="ARBA" id="ARBA00022723"/>
    </source>
</evidence>
<comment type="cofactor">
    <cofactor evidence="1">
        <name>Zn(2+)</name>
        <dbReference type="ChEBI" id="CHEBI:29105"/>
    </cofactor>
</comment>
<evidence type="ECO:0000256" key="5">
    <source>
        <dbReference type="ARBA" id="ARBA00022833"/>
    </source>
</evidence>
<dbReference type="CDD" id="cd00443">
    <property type="entry name" value="ADA_AMPD"/>
    <property type="match status" value="1"/>
</dbReference>